<keyword evidence="3" id="KW-1185">Reference proteome</keyword>
<feature type="region of interest" description="Disordered" evidence="1">
    <location>
        <begin position="104"/>
        <end position="131"/>
    </location>
</feature>
<evidence type="ECO:0000313" key="3">
    <source>
        <dbReference type="Proteomes" id="UP000053825"/>
    </source>
</evidence>
<feature type="region of interest" description="Disordered" evidence="1">
    <location>
        <begin position="51"/>
        <end position="72"/>
    </location>
</feature>
<protein>
    <submittedName>
        <fullName evidence="2">Uncharacterized protein</fullName>
    </submittedName>
</protein>
<sequence length="167" mass="18678">MRALAGICVSEPFLRTLWLGRLPNNVQAILATQQDTAMDKVAELADAITDTMPGRPSVAETTRSVSASSSTPTDLLTDRMMQMLITMQEQTEVMKAQIAELRFSRRDQPLQNHQRSRSIARRRSNSRRRDHSASGMCWYHAKFGRNAHRCIQPCTYSPAAGNATGSR</sequence>
<dbReference type="AlphaFoldDB" id="A0A0L7QT70"/>
<proteinExistence type="predicted"/>
<name>A0A0L7QT70_9HYME</name>
<organism evidence="2 3">
    <name type="scientific">Habropoda laboriosa</name>
    <dbReference type="NCBI Taxonomy" id="597456"/>
    <lineage>
        <taxon>Eukaryota</taxon>
        <taxon>Metazoa</taxon>
        <taxon>Ecdysozoa</taxon>
        <taxon>Arthropoda</taxon>
        <taxon>Hexapoda</taxon>
        <taxon>Insecta</taxon>
        <taxon>Pterygota</taxon>
        <taxon>Neoptera</taxon>
        <taxon>Endopterygota</taxon>
        <taxon>Hymenoptera</taxon>
        <taxon>Apocrita</taxon>
        <taxon>Aculeata</taxon>
        <taxon>Apoidea</taxon>
        <taxon>Anthophila</taxon>
        <taxon>Apidae</taxon>
        <taxon>Habropoda</taxon>
    </lineage>
</organism>
<dbReference type="PANTHER" id="PTHR33327">
    <property type="entry name" value="ENDONUCLEASE"/>
    <property type="match status" value="1"/>
</dbReference>
<dbReference type="EMBL" id="KQ414754">
    <property type="protein sequence ID" value="KOC61825.1"/>
    <property type="molecule type" value="Genomic_DNA"/>
</dbReference>
<dbReference type="Proteomes" id="UP000053825">
    <property type="component" value="Unassembled WGS sequence"/>
</dbReference>
<feature type="compositionally biased region" description="Polar residues" evidence="1">
    <location>
        <begin position="59"/>
        <end position="72"/>
    </location>
</feature>
<dbReference type="OrthoDB" id="7614231at2759"/>
<evidence type="ECO:0000313" key="2">
    <source>
        <dbReference type="EMBL" id="KOC61825.1"/>
    </source>
</evidence>
<feature type="compositionally biased region" description="Basic residues" evidence="1">
    <location>
        <begin position="114"/>
        <end position="130"/>
    </location>
</feature>
<reference evidence="2 3" key="1">
    <citation type="submission" date="2015-07" db="EMBL/GenBank/DDBJ databases">
        <title>The genome of Habropoda laboriosa.</title>
        <authorList>
            <person name="Pan H."/>
            <person name="Kapheim K."/>
        </authorList>
    </citation>
    <scope>NUCLEOTIDE SEQUENCE [LARGE SCALE GENOMIC DNA]</scope>
    <source>
        <strain evidence="2">0110345459</strain>
    </source>
</reference>
<accession>A0A0L7QT70</accession>
<evidence type="ECO:0000256" key="1">
    <source>
        <dbReference type="SAM" id="MobiDB-lite"/>
    </source>
</evidence>
<dbReference type="STRING" id="597456.A0A0L7QT70"/>
<gene>
    <name evidence="2" type="ORF">WH47_06163</name>
</gene>
<dbReference type="PANTHER" id="PTHR33327:SF3">
    <property type="entry name" value="RNA-DIRECTED DNA POLYMERASE"/>
    <property type="match status" value="1"/>
</dbReference>